<sequence>MEAAGVFSLLHPQQDRNKHHSVTKKSLDILRGSDEGAKQKLTRVEKVPLPDSQHFLTQSIGITFAAPPTPLPPRPKKTDIRQQPGEDKKVQTDELDCLSVIPLKDLKKQSGSRRGSAVSAVRRASESGSVPEGGPCVDSHSHSARTGSQAASEALSSGVTRRFASEGATRPYGLFSCCSCVPRPSGDPGIDTEP</sequence>
<dbReference type="AlphaFoldDB" id="A0A0G4HIK4"/>
<evidence type="ECO:0000256" key="1">
    <source>
        <dbReference type="SAM" id="MobiDB-lite"/>
    </source>
</evidence>
<dbReference type="VEuPathDB" id="CryptoDB:Cvel_6975"/>
<feature type="region of interest" description="Disordered" evidence="1">
    <location>
        <begin position="106"/>
        <end position="160"/>
    </location>
</feature>
<reference evidence="2" key="1">
    <citation type="submission" date="2014-11" db="EMBL/GenBank/DDBJ databases">
        <authorList>
            <person name="Otto D Thomas"/>
            <person name="Naeem Raeece"/>
        </authorList>
    </citation>
    <scope>NUCLEOTIDE SEQUENCE</scope>
</reference>
<proteinExistence type="predicted"/>
<feature type="region of interest" description="Disordered" evidence="1">
    <location>
        <begin position="1"/>
        <end position="37"/>
    </location>
</feature>
<protein>
    <submittedName>
        <fullName evidence="2">Uncharacterized protein</fullName>
    </submittedName>
</protein>
<gene>
    <name evidence="2" type="ORF">Cvel_6975</name>
</gene>
<feature type="compositionally biased region" description="Low complexity" evidence="1">
    <location>
        <begin position="112"/>
        <end position="130"/>
    </location>
</feature>
<evidence type="ECO:0000313" key="2">
    <source>
        <dbReference type="EMBL" id="CEM43892.1"/>
    </source>
</evidence>
<feature type="region of interest" description="Disordered" evidence="1">
    <location>
        <begin position="63"/>
        <end position="94"/>
    </location>
</feature>
<feature type="compositionally biased region" description="Polar residues" evidence="1">
    <location>
        <begin position="144"/>
        <end position="159"/>
    </location>
</feature>
<organism evidence="2">
    <name type="scientific">Chromera velia CCMP2878</name>
    <dbReference type="NCBI Taxonomy" id="1169474"/>
    <lineage>
        <taxon>Eukaryota</taxon>
        <taxon>Sar</taxon>
        <taxon>Alveolata</taxon>
        <taxon>Colpodellida</taxon>
        <taxon>Chromeraceae</taxon>
        <taxon>Chromera</taxon>
    </lineage>
</organism>
<feature type="compositionally biased region" description="Basic and acidic residues" evidence="1">
    <location>
        <begin position="25"/>
        <end position="37"/>
    </location>
</feature>
<accession>A0A0G4HIK4</accession>
<name>A0A0G4HIK4_9ALVE</name>
<feature type="compositionally biased region" description="Basic and acidic residues" evidence="1">
    <location>
        <begin position="76"/>
        <end position="92"/>
    </location>
</feature>
<dbReference type="EMBL" id="CDMZ01002787">
    <property type="protein sequence ID" value="CEM43892.1"/>
    <property type="molecule type" value="Genomic_DNA"/>
</dbReference>